<proteinExistence type="predicted"/>
<accession>A0AAV4PML7</accession>
<keyword evidence="2" id="KW-1185">Reference proteome</keyword>
<comment type="caution">
    <text evidence="1">The sequence shown here is derived from an EMBL/GenBank/DDBJ whole genome shotgun (WGS) entry which is preliminary data.</text>
</comment>
<evidence type="ECO:0000313" key="2">
    <source>
        <dbReference type="Proteomes" id="UP001054945"/>
    </source>
</evidence>
<dbReference type="EMBL" id="BPLR01004738">
    <property type="protein sequence ID" value="GIX97109.1"/>
    <property type="molecule type" value="Genomic_DNA"/>
</dbReference>
<gene>
    <name evidence="1" type="ORF">CEXT_209401</name>
</gene>
<dbReference type="Proteomes" id="UP001054945">
    <property type="component" value="Unassembled WGS sequence"/>
</dbReference>
<reference evidence="1 2" key="1">
    <citation type="submission" date="2021-06" db="EMBL/GenBank/DDBJ databases">
        <title>Caerostris extrusa draft genome.</title>
        <authorList>
            <person name="Kono N."/>
            <person name="Arakawa K."/>
        </authorList>
    </citation>
    <scope>NUCLEOTIDE SEQUENCE [LARGE SCALE GENOMIC DNA]</scope>
</reference>
<protein>
    <submittedName>
        <fullName evidence="1">Uncharacterized protein</fullName>
    </submittedName>
</protein>
<evidence type="ECO:0000313" key="1">
    <source>
        <dbReference type="EMBL" id="GIX97109.1"/>
    </source>
</evidence>
<name>A0AAV4PML7_CAEEX</name>
<organism evidence="1 2">
    <name type="scientific">Caerostris extrusa</name>
    <name type="common">Bark spider</name>
    <name type="synonym">Caerostris bankana</name>
    <dbReference type="NCBI Taxonomy" id="172846"/>
    <lineage>
        <taxon>Eukaryota</taxon>
        <taxon>Metazoa</taxon>
        <taxon>Ecdysozoa</taxon>
        <taxon>Arthropoda</taxon>
        <taxon>Chelicerata</taxon>
        <taxon>Arachnida</taxon>
        <taxon>Araneae</taxon>
        <taxon>Araneomorphae</taxon>
        <taxon>Entelegynae</taxon>
        <taxon>Araneoidea</taxon>
        <taxon>Araneidae</taxon>
        <taxon>Caerostris</taxon>
    </lineage>
</organism>
<dbReference type="AlphaFoldDB" id="A0AAV4PML7"/>
<sequence>MAATQSMRYFYSEPNIESLLKYYKDGKFMIIKRKYEKELFEGQENVFCRFKDHYSSCSLLPPINFVGGPVEEDIKPFLSIVLKLSFPLLALENRSQGL</sequence>